<gene>
    <name evidence="3" type="ORF">PACLA_8A033493</name>
</gene>
<dbReference type="OrthoDB" id="9975373at2759"/>
<accession>A0A7D9I549</accession>
<comment type="similarity">
    <text evidence="1">Belongs to the PC-esterase family.</text>
</comment>
<dbReference type="PANTHER" id="PTHR14469:SF0">
    <property type="entry name" value="FAMILY WITH SEQUENCE SIMILARITY 113"/>
    <property type="match status" value="1"/>
</dbReference>
<feature type="region of interest" description="Disordered" evidence="2">
    <location>
        <begin position="335"/>
        <end position="382"/>
    </location>
</feature>
<evidence type="ECO:0000256" key="1">
    <source>
        <dbReference type="ARBA" id="ARBA00037957"/>
    </source>
</evidence>
<organism evidence="3 4">
    <name type="scientific">Paramuricea clavata</name>
    <name type="common">Red gorgonian</name>
    <name type="synonym">Violescent sea-whip</name>
    <dbReference type="NCBI Taxonomy" id="317549"/>
    <lineage>
        <taxon>Eukaryota</taxon>
        <taxon>Metazoa</taxon>
        <taxon>Cnidaria</taxon>
        <taxon>Anthozoa</taxon>
        <taxon>Octocorallia</taxon>
        <taxon>Malacalcyonacea</taxon>
        <taxon>Plexauridae</taxon>
        <taxon>Paramuricea</taxon>
    </lineage>
</organism>
<dbReference type="AlphaFoldDB" id="A0A7D9I549"/>
<feature type="region of interest" description="Disordered" evidence="2">
    <location>
        <begin position="463"/>
        <end position="489"/>
    </location>
</feature>
<name>A0A7D9I549_PARCT</name>
<keyword evidence="4" id="KW-1185">Reference proteome</keyword>
<evidence type="ECO:0000256" key="2">
    <source>
        <dbReference type="SAM" id="MobiDB-lite"/>
    </source>
</evidence>
<dbReference type="EMBL" id="CACRXK020003099">
    <property type="protein sequence ID" value="CAB3997447.1"/>
    <property type="molecule type" value="Genomic_DNA"/>
</dbReference>
<dbReference type="Proteomes" id="UP001152795">
    <property type="component" value="Unassembled WGS sequence"/>
</dbReference>
<reference evidence="3" key="1">
    <citation type="submission" date="2020-04" db="EMBL/GenBank/DDBJ databases">
        <authorList>
            <person name="Alioto T."/>
            <person name="Alioto T."/>
            <person name="Gomez Garrido J."/>
        </authorList>
    </citation>
    <scope>NUCLEOTIDE SEQUENCE</scope>
    <source>
        <strain evidence="3">A484AB</strain>
    </source>
</reference>
<feature type="compositionally biased region" description="Pro residues" evidence="2">
    <location>
        <begin position="340"/>
        <end position="353"/>
    </location>
</feature>
<dbReference type="SUPFAM" id="SSF52266">
    <property type="entry name" value="SGNH hydrolase"/>
    <property type="match status" value="1"/>
</dbReference>
<evidence type="ECO:0000313" key="4">
    <source>
        <dbReference type="Proteomes" id="UP001152795"/>
    </source>
</evidence>
<dbReference type="InterPro" id="IPR036514">
    <property type="entry name" value="SGNH_hydro_sf"/>
</dbReference>
<comment type="caution">
    <text evidence="3">The sequence shown here is derived from an EMBL/GenBank/DDBJ whole genome shotgun (WGS) entry which is preliminary data.</text>
</comment>
<dbReference type="PANTHER" id="PTHR14469">
    <property type="entry name" value="SARCOMA ANTIGEN NY-SAR-23"/>
    <property type="match status" value="1"/>
</dbReference>
<dbReference type="Gene3D" id="3.40.50.1110">
    <property type="entry name" value="SGNH hydrolase"/>
    <property type="match status" value="1"/>
</dbReference>
<sequence length="537" mass="60602">MADVAHFTADDVQKLFEDKHVVVIGDSVQRSVYKDLVCLLREDRLLTLEELKEKGEESFQEDVLLEGGVKTGLHNGTNYREVRKYRQANTTIMFYFVTRCYGEYMQSILDGFKLEPPHVIIMNSCLWDLHRYGKTANAEYITNISELLYAIEYGVPEEDTLFIWNATLPVRETVKAGFLPPGVDHTLPAEDIRKANLYVRDQLNGYAERFIFLDLHQTFYKHLDLRVKDGVHWNDFAHRKITCLILSEISKQWNFEIPPKSPLSPVHDEAPPVSFDRSMNAVPRSATGAYPRSFHDMPPRPRNDLIGNGHAMNGPPRNNSVRMNGFPGNFPRGPFGPRANRPPGPRVNVPPGPRIKSPRAIGFSGPRVPGYRAPSPKGNSPPRPMINGLSGLRVPGPRVNGPSGPRLISPLAPGSRLKFSLRPRMNGPRHIGPMSNGVIRNGLLGKAPIRNHRVIIGPAGVRNRRGRSRSATVNLIGPRPPPPRGWLNGPPRFLNNNEYLPARYSLNETFPPAFPGKRKFMEEDDFDKPYKFPRKFM</sequence>
<evidence type="ECO:0000313" key="3">
    <source>
        <dbReference type="EMBL" id="CAB3997447.1"/>
    </source>
</evidence>
<protein>
    <submittedName>
        <fullName evidence="3">Uncharacterized protein</fullName>
    </submittedName>
</protein>
<proteinExistence type="inferred from homology"/>